<gene>
    <name evidence="1" type="ORF">PPACK8108_LOCUS5571</name>
</gene>
<proteinExistence type="predicted"/>
<dbReference type="EMBL" id="CALTRL010001073">
    <property type="protein sequence ID" value="CAH7670833.1"/>
    <property type="molecule type" value="Genomic_DNA"/>
</dbReference>
<sequence length="279" mass="32308">MINKTALINQHIYEIEKLRHDLIVTQTKNGLYLSEDRRAEIRHKSESKSGNLEGDGLLWINKDWRLLEFSGEKRVRLTNPVVVVVGAPVLEEELNSKPFWAPASHSLIDFETPDDDEVIARGPPMLLTKTERAMEPSKSSEQIKRISDLRSNNVQYTSFAQVLQSVSSDELDYLVPENGPLNNLMSLAPDERDYCTLKHNRWQLVQMFHQINKADDLPLKVGRDSLKITKSLRQIQNIVLKRLLDHFGPKLQYLRVDDLQGYWQMESWKSHQSITNHDQ</sequence>
<evidence type="ECO:0000313" key="2">
    <source>
        <dbReference type="Proteomes" id="UP001153365"/>
    </source>
</evidence>
<keyword evidence="2" id="KW-1185">Reference proteome</keyword>
<evidence type="ECO:0000313" key="1">
    <source>
        <dbReference type="EMBL" id="CAH7670833.1"/>
    </source>
</evidence>
<protein>
    <submittedName>
        <fullName evidence="1">Uncharacterized protein</fullName>
    </submittedName>
</protein>
<dbReference type="Proteomes" id="UP001153365">
    <property type="component" value="Unassembled WGS sequence"/>
</dbReference>
<comment type="caution">
    <text evidence="1">The sequence shown here is derived from an EMBL/GenBank/DDBJ whole genome shotgun (WGS) entry which is preliminary data.</text>
</comment>
<dbReference type="AlphaFoldDB" id="A0AAV0APB2"/>
<accession>A0AAV0APB2</accession>
<name>A0AAV0APB2_PHAPC</name>
<reference evidence="1" key="1">
    <citation type="submission" date="2022-06" db="EMBL/GenBank/DDBJ databases">
        <authorList>
            <consortium name="SYNGENTA / RWTH Aachen University"/>
        </authorList>
    </citation>
    <scope>NUCLEOTIDE SEQUENCE</scope>
</reference>
<organism evidence="1 2">
    <name type="scientific">Phakopsora pachyrhizi</name>
    <name type="common">Asian soybean rust disease fungus</name>
    <dbReference type="NCBI Taxonomy" id="170000"/>
    <lineage>
        <taxon>Eukaryota</taxon>
        <taxon>Fungi</taxon>
        <taxon>Dikarya</taxon>
        <taxon>Basidiomycota</taxon>
        <taxon>Pucciniomycotina</taxon>
        <taxon>Pucciniomycetes</taxon>
        <taxon>Pucciniales</taxon>
        <taxon>Phakopsoraceae</taxon>
        <taxon>Phakopsora</taxon>
    </lineage>
</organism>